<name>A0AAN9U2N5_9PEZI</name>
<sequence>MQEPIPADRWADEVKGWLLFLNADRDAYHSRAQHIRPSDWKPPVGSFKADHVDFRDDTCIADNRINCVVPQPMTARNRALLAKIRIMLYHLDGDDGPILDDEADVTICMPNPALGPGAAVNPGPDFIMWSYVENADFGSISMTRTGTVTLSDELGERVLIDQEALDTGRVYFCSLGTNGQVSAGCHIRPQVILCEWWIKFIGLGHRVSNLMSDMESQWKATSSHPLARNRALDMEQPILDILEDCKPFLHGGIDEWMDDIERYAPGYLDMEEAGSGMAPDYDLTKFRNSEELESIPREEFDNTRVYIKPEYLSTEDD</sequence>
<evidence type="ECO:0000313" key="1">
    <source>
        <dbReference type="EMBL" id="KAK7736716.1"/>
    </source>
</evidence>
<gene>
    <name evidence="1" type="ORF">SLS53_006926</name>
</gene>
<reference evidence="1 2" key="1">
    <citation type="journal article" date="2023" name="PLoS ONE">
        <title>Cytospora paraplurivora sp. nov. isolated from orchards with fruit tree decline syndrome in Ontario, Canada.</title>
        <authorList>
            <person name="Ilyukhin E."/>
            <person name="Nguyen H.D.T."/>
            <person name="Castle A.J."/>
            <person name="Ellouze W."/>
        </authorList>
    </citation>
    <scope>NUCLEOTIDE SEQUENCE [LARGE SCALE GENOMIC DNA]</scope>
    <source>
        <strain evidence="1 2">FDS-564</strain>
    </source>
</reference>
<organism evidence="1 2">
    <name type="scientific">Cytospora paraplurivora</name>
    <dbReference type="NCBI Taxonomy" id="2898453"/>
    <lineage>
        <taxon>Eukaryota</taxon>
        <taxon>Fungi</taxon>
        <taxon>Dikarya</taxon>
        <taxon>Ascomycota</taxon>
        <taxon>Pezizomycotina</taxon>
        <taxon>Sordariomycetes</taxon>
        <taxon>Sordariomycetidae</taxon>
        <taxon>Diaporthales</taxon>
        <taxon>Cytosporaceae</taxon>
        <taxon>Cytospora</taxon>
    </lineage>
</organism>
<dbReference type="Proteomes" id="UP001320245">
    <property type="component" value="Unassembled WGS sequence"/>
</dbReference>
<dbReference type="EMBL" id="JAJSPL020000032">
    <property type="protein sequence ID" value="KAK7736716.1"/>
    <property type="molecule type" value="Genomic_DNA"/>
</dbReference>
<accession>A0AAN9U2N5</accession>
<comment type="caution">
    <text evidence="1">The sequence shown here is derived from an EMBL/GenBank/DDBJ whole genome shotgun (WGS) entry which is preliminary data.</text>
</comment>
<dbReference type="AlphaFoldDB" id="A0AAN9U2N5"/>
<evidence type="ECO:0000313" key="2">
    <source>
        <dbReference type="Proteomes" id="UP001320245"/>
    </source>
</evidence>
<keyword evidence="2" id="KW-1185">Reference proteome</keyword>
<proteinExistence type="predicted"/>
<protein>
    <submittedName>
        <fullName evidence="1">Uncharacterized protein</fullName>
    </submittedName>
</protein>